<evidence type="ECO:0000256" key="6">
    <source>
        <dbReference type="ARBA" id="ARBA00022728"/>
    </source>
</evidence>
<keyword evidence="11" id="KW-1185">Reference proteome</keyword>
<keyword evidence="5" id="KW-0507">mRNA processing</keyword>
<protein>
    <recommendedName>
        <fullName evidence="9">U5 small nuclear ribonucleoprotein TSSC4</fullName>
    </recommendedName>
</protein>
<keyword evidence="7" id="KW-0508">mRNA splicing</keyword>
<dbReference type="Proteomes" id="UP001652626">
    <property type="component" value="Chromosome 16"/>
</dbReference>
<evidence type="ECO:0000256" key="5">
    <source>
        <dbReference type="ARBA" id="ARBA00022664"/>
    </source>
</evidence>
<evidence type="ECO:0000256" key="2">
    <source>
        <dbReference type="ARBA" id="ARBA00004496"/>
    </source>
</evidence>
<keyword evidence="6" id="KW-0747">Spliceosome</keyword>
<dbReference type="GO" id="GO:0005737">
    <property type="term" value="C:cytoplasm"/>
    <property type="evidence" value="ECO:0007669"/>
    <property type="project" value="UniProtKB-SubCell"/>
</dbReference>
<evidence type="ECO:0000256" key="10">
    <source>
        <dbReference type="ARBA" id="ARBA00045970"/>
    </source>
</evidence>
<dbReference type="AlphaFoldDB" id="A0A8B8IU99"/>
<gene>
    <name evidence="12" type="primary">LOC113403048</name>
</gene>
<dbReference type="GeneID" id="113403048"/>
<organism evidence="11 12">
    <name type="scientific">Vanessa tameamea</name>
    <name type="common">Kamehameha butterfly</name>
    <dbReference type="NCBI Taxonomy" id="334116"/>
    <lineage>
        <taxon>Eukaryota</taxon>
        <taxon>Metazoa</taxon>
        <taxon>Ecdysozoa</taxon>
        <taxon>Arthropoda</taxon>
        <taxon>Hexapoda</taxon>
        <taxon>Insecta</taxon>
        <taxon>Pterygota</taxon>
        <taxon>Neoptera</taxon>
        <taxon>Endopterygota</taxon>
        <taxon>Lepidoptera</taxon>
        <taxon>Glossata</taxon>
        <taxon>Ditrysia</taxon>
        <taxon>Papilionoidea</taxon>
        <taxon>Nymphalidae</taxon>
        <taxon>Nymphalinae</taxon>
        <taxon>Vanessa</taxon>
    </lineage>
</organism>
<sequence>MASFRERQKNLFQHLKDAEEQYNFSTSNNLVPSDNYGAFDRHAYKKLRREVKEFRGRAISIYKRPEANIHDCLQAKTTPDFIKNPGKWKYYSLSDVTPDQMSDKTNIQTALAFIREMEESANKVEEDNMVIDETGAVFKKPSFNISKTIKQPAIEEPQPVLQSNKVIMPEYVVGMSAKKNNANRINKRLKKNVEAKQVELKLNHLYEDNDDDETT</sequence>
<evidence type="ECO:0000313" key="12">
    <source>
        <dbReference type="RefSeq" id="XP_026499256.2"/>
    </source>
</evidence>
<dbReference type="PANTHER" id="PTHR13445">
    <property type="entry name" value="TUMOR SUPPRESSING SUBTRANSFERABLE CANDIDATE 4 TSSC4"/>
    <property type="match status" value="1"/>
</dbReference>
<dbReference type="OrthoDB" id="1906282at2759"/>
<evidence type="ECO:0000313" key="11">
    <source>
        <dbReference type="Proteomes" id="UP001652626"/>
    </source>
</evidence>
<dbReference type="RefSeq" id="XP_026499256.2">
    <property type="nucleotide sequence ID" value="XM_026643471.2"/>
</dbReference>
<dbReference type="Pfam" id="PF15264">
    <property type="entry name" value="TSSC4"/>
    <property type="match status" value="1"/>
</dbReference>
<reference evidence="12" key="1">
    <citation type="submission" date="2025-08" db="UniProtKB">
        <authorList>
            <consortium name="RefSeq"/>
        </authorList>
    </citation>
    <scope>IDENTIFICATION</scope>
    <source>
        <tissue evidence="12">Whole body</tissue>
    </source>
</reference>
<dbReference type="GO" id="GO:0005681">
    <property type="term" value="C:spliceosomal complex"/>
    <property type="evidence" value="ECO:0007669"/>
    <property type="project" value="UniProtKB-KW"/>
</dbReference>
<proteinExistence type="inferred from homology"/>
<keyword evidence="8" id="KW-0539">Nucleus</keyword>
<evidence type="ECO:0000256" key="3">
    <source>
        <dbReference type="ARBA" id="ARBA00010362"/>
    </source>
</evidence>
<accession>A0A8B8IU99</accession>
<dbReference type="GO" id="GO:0008380">
    <property type="term" value="P:RNA splicing"/>
    <property type="evidence" value="ECO:0007669"/>
    <property type="project" value="UniProtKB-KW"/>
</dbReference>
<keyword evidence="4" id="KW-0963">Cytoplasm</keyword>
<evidence type="ECO:0000256" key="8">
    <source>
        <dbReference type="ARBA" id="ARBA00023242"/>
    </source>
</evidence>
<evidence type="ECO:0000256" key="7">
    <source>
        <dbReference type="ARBA" id="ARBA00023187"/>
    </source>
</evidence>
<evidence type="ECO:0000256" key="4">
    <source>
        <dbReference type="ARBA" id="ARBA00022490"/>
    </source>
</evidence>
<comment type="similarity">
    <text evidence="3">Belongs to the TSSC4 family.</text>
</comment>
<dbReference type="InterPro" id="IPR029338">
    <property type="entry name" value="TSSC4"/>
</dbReference>
<dbReference type="OMA" id="HRNPHKW"/>
<keyword evidence="12" id="KW-0687">Ribonucleoprotein</keyword>
<dbReference type="GO" id="GO:0006397">
    <property type="term" value="P:mRNA processing"/>
    <property type="evidence" value="ECO:0007669"/>
    <property type="project" value="UniProtKB-KW"/>
</dbReference>
<comment type="function">
    <text evidence="10">Protein associated with the U5 snRNP, during its maturation and its post-splicing recycling and which is required for spliceosomal tri-snRNP complex assembly in the nucleus. Has a molecular sequestering activity and transiently hinders SNRNP200 binding sites for constitutive splicing factors that intervene later during the assembly of the spliceosome and splicing. Together with its molecular sequestering activity, may also function as a molecular adapter and placeholder, coordinating the assembly of the U5 snRNP and its association with the U4/U6 di-snRNP.</text>
</comment>
<evidence type="ECO:0000256" key="9">
    <source>
        <dbReference type="ARBA" id="ARBA00035304"/>
    </source>
</evidence>
<comment type="subcellular location">
    <subcellularLocation>
        <location evidence="2">Cytoplasm</location>
    </subcellularLocation>
    <subcellularLocation>
        <location evidence="1">Nucleus</location>
    </subcellularLocation>
</comment>
<name>A0A8B8IU99_VANTA</name>
<evidence type="ECO:0000256" key="1">
    <source>
        <dbReference type="ARBA" id="ARBA00004123"/>
    </source>
</evidence>
<dbReference type="PANTHER" id="PTHR13445:SF3">
    <property type="entry name" value="U5 SMALL NUCLEAR RIBONUCLEOPROTEIN TSSC4"/>
    <property type="match status" value="1"/>
</dbReference>